<dbReference type="AlphaFoldDB" id="A0A5N7AFK7"/>
<accession>A0A5N7AFK7</accession>
<dbReference type="Proteomes" id="UP000326268">
    <property type="component" value="Unassembled WGS sequence"/>
</dbReference>
<sequence length="113" mass="12562">MINLSLKIGTRDPAPANPMCNPQPHTSFLETAMFMNVWMGKASIFGKMLVRTTPGLFIEILGKLGIVPGSSHIGSIGHEEKCFDIKEAGTRWQKQVSNWYQSAEAWQDAYSAF</sequence>
<organism evidence="1 2">
    <name type="scientific">Aspergillus caelatus</name>
    <dbReference type="NCBI Taxonomy" id="61420"/>
    <lineage>
        <taxon>Eukaryota</taxon>
        <taxon>Fungi</taxon>
        <taxon>Dikarya</taxon>
        <taxon>Ascomycota</taxon>
        <taxon>Pezizomycotina</taxon>
        <taxon>Eurotiomycetes</taxon>
        <taxon>Eurotiomycetidae</taxon>
        <taxon>Eurotiales</taxon>
        <taxon>Aspergillaceae</taxon>
        <taxon>Aspergillus</taxon>
        <taxon>Aspergillus subgen. Circumdati</taxon>
    </lineage>
</organism>
<name>A0A5N7AFK7_9EURO</name>
<reference evidence="1 2" key="1">
    <citation type="submission" date="2019-04" db="EMBL/GenBank/DDBJ databases">
        <title>Friends and foes A comparative genomics studyof 23 Aspergillus species from section Flavi.</title>
        <authorList>
            <consortium name="DOE Joint Genome Institute"/>
            <person name="Kjaerbolling I."/>
            <person name="Vesth T."/>
            <person name="Frisvad J.C."/>
            <person name="Nybo J.L."/>
            <person name="Theobald S."/>
            <person name="Kildgaard S."/>
            <person name="Isbrandt T."/>
            <person name="Kuo A."/>
            <person name="Sato A."/>
            <person name="Lyhne E.K."/>
            <person name="Kogle M.E."/>
            <person name="Wiebenga A."/>
            <person name="Kun R.S."/>
            <person name="Lubbers R.J."/>
            <person name="Makela M.R."/>
            <person name="Barry K."/>
            <person name="Chovatia M."/>
            <person name="Clum A."/>
            <person name="Daum C."/>
            <person name="Haridas S."/>
            <person name="He G."/>
            <person name="LaButti K."/>
            <person name="Lipzen A."/>
            <person name="Mondo S."/>
            <person name="Riley R."/>
            <person name="Salamov A."/>
            <person name="Simmons B.A."/>
            <person name="Magnuson J.K."/>
            <person name="Henrissat B."/>
            <person name="Mortensen U.H."/>
            <person name="Larsen T.O."/>
            <person name="Devries R.P."/>
            <person name="Grigoriev I.V."/>
            <person name="Machida M."/>
            <person name="Baker S.E."/>
            <person name="Andersen M.R."/>
        </authorList>
    </citation>
    <scope>NUCLEOTIDE SEQUENCE [LARGE SCALE GENOMIC DNA]</scope>
    <source>
        <strain evidence="1 2">CBS 763.97</strain>
    </source>
</reference>
<keyword evidence="2" id="KW-1185">Reference proteome</keyword>
<dbReference type="GeneID" id="43650003"/>
<evidence type="ECO:0000313" key="2">
    <source>
        <dbReference type="Proteomes" id="UP000326268"/>
    </source>
</evidence>
<gene>
    <name evidence="1" type="ORF">BDV27DRAFT_122146</name>
</gene>
<protein>
    <submittedName>
        <fullName evidence="1">Uncharacterized protein</fullName>
    </submittedName>
</protein>
<proteinExistence type="predicted"/>
<dbReference type="RefSeq" id="XP_031931586.1">
    <property type="nucleotide sequence ID" value="XM_032065557.1"/>
</dbReference>
<evidence type="ECO:0000313" key="1">
    <source>
        <dbReference type="EMBL" id="KAE8368505.1"/>
    </source>
</evidence>
<dbReference type="EMBL" id="ML737583">
    <property type="protein sequence ID" value="KAE8368505.1"/>
    <property type="molecule type" value="Genomic_DNA"/>
</dbReference>